<reference evidence="5" key="1">
    <citation type="submission" date="2021-01" db="EMBL/GenBank/DDBJ databases">
        <authorList>
            <person name="Corre E."/>
            <person name="Pelletier E."/>
            <person name="Niang G."/>
            <person name="Scheremetjew M."/>
            <person name="Finn R."/>
            <person name="Kale V."/>
            <person name="Holt S."/>
            <person name="Cochrane G."/>
            <person name="Meng A."/>
            <person name="Brown T."/>
            <person name="Cohen L."/>
        </authorList>
    </citation>
    <scope>NUCLEOTIDE SEQUENCE</scope>
    <source>
        <strain evidence="5">CCMP1243</strain>
    </source>
</reference>
<feature type="region of interest" description="Disordered" evidence="2">
    <location>
        <begin position="203"/>
        <end position="223"/>
    </location>
</feature>
<evidence type="ECO:0000313" key="5">
    <source>
        <dbReference type="EMBL" id="CAD9661741.1"/>
    </source>
</evidence>
<dbReference type="PROSITE" id="PS50222">
    <property type="entry name" value="EF_HAND_2"/>
    <property type="match status" value="2"/>
</dbReference>
<evidence type="ECO:0000256" key="3">
    <source>
        <dbReference type="SAM" id="Phobius"/>
    </source>
</evidence>
<dbReference type="GO" id="GO:0005509">
    <property type="term" value="F:calcium ion binding"/>
    <property type="evidence" value="ECO:0007669"/>
    <property type="project" value="InterPro"/>
</dbReference>
<dbReference type="EMBL" id="HBHJ01001743">
    <property type="protein sequence ID" value="CAD9661741.1"/>
    <property type="molecule type" value="Transcribed_RNA"/>
</dbReference>
<feature type="transmembrane region" description="Helical" evidence="3">
    <location>
        <begin position="157"/>
        <end position="177"/>
    </location>
</feature>
<dbReference type="InterPro" id="IPR002048">
    <property type="entry name" value="EF_hand_dom"/>
</dbReference>
<accession>A0A7S2W1Q3</accession>
<organism evidence="5">
    <name type="scientific">Rhizochromulina marina</name>
    <dbReference type="NCBI Taxonomy" id="1034831"/>
    <lineage>
        <taxon>Eukaryota</taxon>
        <taxon>Sar</taxon>
        <taxon>Stramenopiles</taxon>
        <taxon>Ochrophyta</taxon>
        <taxon>Dictyochophyceae</taxon>
        <taxon>Rhizochromulinales</taxon>
        <taxon>Rhizochromulina</taxon>
    </lineage>
</organism>
<keyword evidence="3" id="KW-0472">Membrane</keyword>
<feature type="domain" description="EF-hand" evidence="4">
    <location>
        <begin position="266"/>
        <end position="301"/>
    </location>
</feature>
<keyword evidence="1" id="KW-0106">Calcium</keyword>
<dbReference type="SMART" id="SM00054">
    <property type="entry name" value="EFh"/>
    <property type="match status" value="2"/>
</dbReference>
<proteinExistence type="predicted"/>
<feature type="transmembrane region" description="Helical" evidence="3">
    <location>
        <begin position="123"/>
        <end position="145"/>
    </location>
</feature>
<dbReference type="InterPro" id="IPR011992">
    <property type="entry name" value="EF-hand-dom_pair"/>
</dbReference>
<keyword evidence="3" id="KW-0812">Transmembrane</keyword>
<evidence type="ECO:0000256" key="2">
    <source>
        <dbReference type="SAM" id="MobiDB-lite"/>
    </source>
</evidence>
<feature type="domain" description="EF-hand" evidence="4">
    <location>
        <begin position="230"/>
        <end position="265"/>
    </location>
</feature>
<evidence type="ECO:0000256" key="1">
    <source>
        <dbReference type="ARBA" id="ARBA00022837"/>
    </source>
</evidence>
<dbReference type="AlphaFoldDB" id="A0A7S2W1Q3"/>
<dbReference type="Gene3D" id="1.10.238.10">
    <property type="entry name" value="EF-hand"/>
    <property type="match status" value="1"/>
</dbReference>
<feature type="transmembrane region" description="Helical" evidence="3">
    <location>
        <begin position="58"/>
        <end position="76"/>
    </location>
</feature>
<dbReference type="SUPFAM" id="SSF47473">
    <property type="entry name" value="EF-hand"/>
    <property type="match status" value="1"/>
</dbReference>
<dbReference type="CDD" id="cd00051">
    <property type="entry name" value="EFh"/>
    <property type="match status" value="1"/>
</dbReference>
<sequence length="302" mass="33786">MADIFDENPWKWAPILLLAPMPVAIFSTAVVMCGHVVLSTASMVCYNAADRTQKDDELEGVVIFVVVAVALAYAFLAVYAWIFLGFSVQVKAGFTVLGRRLGWPDRDMTVLRPISSLRTVFRIYAVLAFAAVVTSCYGAFAVTVAVDALCTRDAPALLSFATFIVILSWIGFSIIFIRLGGLTFGRSLAAKWRELSDAADEDDGQVQFDDEGNPIPRKPRKKKRKRKIQSDLDMLEDIFDKFDKSGDGRLESEELMQFMGELGFDIDEQRVAEIMEDVDEDNTGSITFPEFKVWYMRETVGH</sequence>
<name>A0A7S2W1Q3_9STRA</name>
<gene>
    <name evidence="5" type="ORF">RMAR1173_LOCUS1125</name>
</gene>
<dbReference type="InterPro" id="IPR018247">
    <property type="entry name" value="EF_Hand_1_Ca_BS"/>
</dbReference>
<feature type="transmembrane region" description="Helical" evidence="3">
    <location>
        <begin position="12"/>
        <end position="38"/>
    </location>
</feature>
<dbReference type="Pfam" id="PF13499">
    <property type="entry name" value="EF-hand_7"/>
    <property type="match status" value="1"/>
</dbReference>
<dbReference type="PROSITE" id="PS00018">
    <property type="entry name" value="EF_HAND_1"/>
    <property type="match status" value="2"/>
</dbReference>
<feature type="compositionally biased region" description="Acidic residues" evidence="2">
    <location>
        <begin position="203"/>
        <end position="212"/>
    </location>
</feature>
<protein>
    <recommendedName>
        <fullName evidence="4">EF-hand domain-containing protein</fullName>
    </recommendedName>
</protein>
<keyword evidence="3" id="KW-1133">Transmembrane helix</keyword>
<evidence type="ECO:0000259" key="4">
    <source>
        <dbReference type="PROSITE" id="PS50222"/>
    </source>
</evidence>